<accession>A0A9P3UTS1</accession>
<evidence type="ECO:0000313" key="3">
    <source>
        <dbReference type="Proteomes" id="UP001063166"/>
    </source>
</evidence>
<dbReference type="Proteomes" id="UP001063166">
    <property type="component" value="Unassembled WGS sequence"/>
</dbReference>
<sequence>MAIDLQALGPWAGLGLGLAGGFILGIGSSLIANKIQRMIDEREAVDTKDYYEVSSDQPGESLPSMMARLVGELSRQLDSSYGVVVSEVNALRDVQVPFYELQAVSFKRDGQPDFHCDLFTANLNGYLELSGFKPDGSGAYLIESSGHLGLEAVNFGRPDESWKFYFGQ</sequence>
<reference evidence="2" key="1">
    <citation type="submission" date="2022-07" db="EMBL/GenBank/DDBJ databases">
        <title>The genome of Lyophyllum shimeji provides insight into the initial evolution of ectomycorrhizal fungal genome.</title>
        <authorList>
            <person name="Kobayashi Y."/>
            <person name="Shibata T."/>
            <person name="Hirakawa H."/>
            <person name="Shigenobu S."/>
            <person name="Nishiyama T."/>
            <person name="Yamada A."/>
            <person name="Hasebe M."/>
            <person name="Kawaguchi M."/>
        </authorList>
    </citation>
    <scope>NUCLEOTIDE SEQUENCE</scope>
    <source>
        <strain evidence="2">AT787</strain>
    </source>
</reference>
<feature type="transmembrane region" description="Helical" evidence="1">
    <location>
        <begin position="12"/>
        <end position="32"/>
    </location>
</feature>
<proteinExistence type="predicted"/>
<dbReference type="EMBL" id="BRPK01000011">
    <property type="protein sequence ID" value="GLB42446.1"/>
    <property type="molecule type" value="Genomic_DNA"/>
</dbReference>
<organism evidence="2 3">
    <name type="scientific">Lyophyllum shimeji</name>
    <name type="common">Hon-shimeji</name>
    <name type="synonym">Tricholoma shimeji</name>
    <dbReference type="NCBI Taxonomy" id="47721"/>
    <lineage>
        <taxon>Eukaryota</taxon>
        <taxon>Fungi</taxon>
        <taxon>Dikarya</taxon>
        <taxon>Basidiomycota</taxon>
        <taxon>Agaricomycotina</taxon>
        <taxon>Agaricomycetes</taxon>
        <taxon>Agaricomycetidae</taxon>
        <taxon>Agaricales</taxon>
        <taxon>Tricholomatineae</taxon>
        <taxon>Lyophyllaceae</taxon>
        <taxon>Lyophyllum</taxon>
    </lineage>
</organism>
<keyword evidence="1" id="KW-0472">Membrane</keyword>
<keyword evidence="3" id="KW-1185">Reference proteome</keyword>
<dbReference type="AlphaFoldDB" id="A0A9P3UTS1"/>
<protein>
    <submittedName>
        <fullName evidence="2">Uncharacterized protein</fullName>
    </submittedName>
</protein>
<keyword evidence="1" id="KW-0812">Transmembrane</keyword>
<comment type="caution">
    <text evidence="2">The sequence shown here is derived from an EMBL/GenBank/DDBJ whole genome shotgun (WGS) entry which is preliminary data.</text>
</comment>
<gene>
    <name evidence="2" type="ORF">LshimejAT787_1104610</name>
</gene>
<evidence type="ECO:0000256" key="1">
    <source>
        <dbReference type="SAM" id="Phobius"/>
    </source>
</evidence>
<name>A0A9P3UTS1_LYOSH</name>
<keyword evidence="1" id="KW-1133">Transmembrane helix</keyword>
<evidence type="ECO:0000313" key="2">
    <source>
        <dbReference type="EMBL" id="GLB42446.1"/>
    </source>
</evidence>